<evidence type="ECO:0000256" key="2">
    <source>
        <dbReference type="ARBA" id="ARBA00010794"/>
    </source>
</evidence>
<reference evidence="11" key="1">
    <citation type="submission" date="2015-10" db="EMBL/GenBank/DDBJ databases">
        <authorList>
            <person name="Regsiter A."/>
            <person name="william w."/>
        </authorList>
    </citation>
    <scope>NUCLEOTIDE SEQUENCE</scope>
    <source>
        <strain evidence="11">Montdore</strain>
    </source>
</reference>
<organism evidence="11 12">
    <name type="scientific">Tuber aestivum</name>
    <name type="common">summer truffle</name>
    <dbReference type="NCBI Taxonomy" id="59557"/>
    <lineage>
        <taxon>Eukaryota</taxon>
        <taxon>Fungi</taxon>
        <taxon>Dikarya</taxon>
        <taxon>Ascomycota</taxon>
        <taxon>Pezizomycotina</taxon>
        <taxon>Pezizomycetes</taxon>
        <taxon>Pezizales</taxon>
        <taxon>Tuberaceae</taxon>
        <taxon>Tuber</taxon>
    </lineage>
</organism>
<evidence type="ECO:0000256" key="4">
    <source>
        <dbReference type="ARBA" id="ARBA00022679"/>
    </source>
</evidence>
<evidence type="ECO:0000256" key="3">
    <source>
        <dbReference type="ARBA" id="ARBA00012132"/>
    </source>
</evidence>
<accession>A0A292Q0V0</accession>
<comment type="similarity">
    <text evidence="2">Belongs to the polyprenol kinase family.</text>
</comment>
<feature type="transmembrane region" description="Helical" evidence="10">
    <location>
        <begin position="319"/>
        <end position="338"/>
    </location>
</feature>
<evidence type="ECO:0000313" key="11">
    <source>
        <dbReference type="EMBL" id="CUS12287.1"/>
    </source>
</evidence>
<evidence type="ECO:0000256" key="5">
    <source>
        <dbReference type="ARBA" id="ARBA00022692"/>
    </source>
</evidence>
<evidence type="ECO:0000256" key="1">
    <source>
        <dbReference type="ARBA" id="ARBA00004477"/>
    </source>
</evidence>
<dbReference type="InterPro" id="IPR032974">
    <property type="entry name" value="Polypren_kinase"/>
</dbReference>
<dbReference type="EMBL" id="LN890996">
    <property type="protein sequence ID" value="CUS12287.1"/>
    <property type="molecule type" value="Genomic_DNA"/>
</dbReference>
<proteinExistence type="inferred from homology"/>
<keyword evidence="8 10" id="KW-1133">Transmembrane helix</keyword>
<dbReference type="GO" id="GO:0005789">
    <property type="term" value="C:endoplasmic reticulum membrane"/>
    <property type="evidence" value="ECO:0007669"/>
    <property type="project" value="UniProtKB-SubCell"/>
</dbReference>
<comment type="subcellular location">
    <subcellularLocation>
        <location evidence="1">Endoplasmic reticulum membrane</location>
        <topology evidence="1">Multi-pass membrane protein</topology>
    </subcellularLocation>
</comment>
<dbReference type="AlphaFoldDB" id="A0A292Q0V0"/>
<evidence type="ECO:0000256" key="6">
    <source>
        <dbReference type="ARBA" id="ARBA00022777"/>
    </source>
</evidence>
<dbReference type="PANTHER" id="PTHR13205:SF15">
    <property type="entry name" value="DOLICHOL KINASE"/>
    <property type="match status" value="1"/>
</dbReference>
<feature type="transmembrane region" description="Helical" evidence="10">
    <location>
        <begin position="230"/>
        <end position="250"/>
    </location>
</feature>
<dbReference type="GO" id="GO:0043048">
    <property type="term" value="P:dolichyl monophosphate biosynthetic process"/>
    <property type="evidence" value="ECO:0007669"/>
    <property type="project" value="TreeGrafter"/>
</dbReference>
<evidence type="ECO:0000256" key="7">
    <source>
        <dbReference type="ARBA" id="ARBA00022824"/>
    </source>
</evidence>
<dbReference type="GO" id="GO:0004168">
    <property type="term" value="F:dolichol kinase activity"/>
    <property type="evidence" value="ECO:0007669"/>
    <property type="project" value="UniProtKB-EC"/>
</dbReference>
<dbReference type="Proteomes" id="UP001412239">
    <property type="component" value="Unassembled WGS sequence"/>
</dbReference>
<feature type="transmembrane region" description="Helical" evidence="10">
    <location>
        <begin position="198"/>
        <end position="218"/>
    </location>
</feature>
<dbReference type="EC" id="2.7.1.108" evidence="3"/>
<gene>
    <name evidence="11" type="ORF">GSTUAT00003613001</name>
</gene>
<feature type="transmembrane region" description="Helical" evidence="10">
    <location>
        <begin position="359"/>
        <end position="376"/>
    </location>
</feature>
<keyword evidence="9 10" id="KW-0472">Membrane</keyword>
<keyword evidence="5 10" id="KW-0812">Transmembrane</keyword>
<evidence type="ECO:0000256" key="10">
    <source>
        <dbReference type="SAM" id="Phobius"/>
    </source>
</evidence>
<evidence type="ECO:0000313" key="12">
    <source>
        <dbReference type="Proteomes" id="UP001412239"/>
    </source>
</evidence>
<evidence type="ECO:0000256" key="8">
    <source>
        <dbReference type="ARBA" id="ARBA00022989"/>
    </source>
</evidence>
<protein>
    <recommendedName>
        <fullName evidence="3">dolichol kinase</fullName>
        <ecNumber evidence="3">2.7.1.108</ecNumber>
    </recommendedName>
</protein>
<keyword evidence="6" id="KW-0418">Kinase</keyword>
<feature type="transmembrane region" description="Helical" evidence="10">
    <location>
        <begin position="280"/>
        <end position="299"/>
    </location>
</feature>
<keyword evidence="12" id="KW-1185">Reference proteome</keyword>
<name>A0A292Q0V0_9PEZI</name>
<keyword evidence="7" id="KW-0256">Endoplasmic reticulum</keyword>
<sequence length="408" mass="44596">MIAMVLINLLVYASSPQAIILKAVLWGGGLGILILCEDIIKWNVNLARVPSHKLHRAGNTIISIGKWKKLTLLRAKGHASDSEGGLLEITSKASKLARPKSVSQKSFYASLTHEQARKRKLAHSLWVYDSVVCVIVALCPDIGKYALDGVNLFLWALGYFLCGQSWYQNLVDMIAWGTGYCVTEEATSAANLHLLITGYWLVVLAMGISLVTAILAHIQVYTRRKVFDGMVVIMFLIPGVLDPAFAYLGLVRAGQLPPFSGKIAIFLQPFVDGRDLKGPVIVSHVFLLLGCAIGWWLTLASTDTEGGDAWDWSGRQIDLGFVSGVVWVGLGDATASLIRRRFGRTKWGWRGGKSIEGSLTFTLVVMTGLGVGRWWVGTETQMWPPVVWVRIATSGALGEHGRNGGYQC</sequence>
<keyword evidence="4" id="KW-0808">Transferase</keyword>
<evidence type="ECO:0000256" key="9">
    <source>
        <dbReference type="ARBA" id="ARBA00023136"/>
    </source>
</evidence>
<dbReference type="PANTHER" id="PTHR13205">
    <property type="entry name" value="TRANSMEMBRANE PROTEIN 15-RELATED"/>
    <property type="match status" value="1"/>
</dbReference>